<dbReference type="Pfam" id="PF05424">
    <property type="entry name" value="Duffy_binding"/>
    <property type="match status" value="1"/>
</dbReference>
<gene>
    <name evidence="2" type="primary">var</name>
</gene>
<sequence>DIGDIIRGKDLYLGNRKEREKEELQKNLKFIYKKIYNGLNAKAQQYTVMIKVEIIITITRRLVGTKLKRGMESNDMLCARLSLILCNWIRWNYNTILLLKMPMRHYMMSLPILDYVPQFLR</sequence>
<evidence type="ECO:0000313" key="2">
    <source>
        <dbReference type="EMBL" id="ACZ81813.1"/>
    </source>
</evidence>
<dbReference type="EMBL" id="FJ876619">
    <property type="protein sequence ID" value="ACZ81813.1"/>
    <property type="molecule type" value="mRNA"/>
</dbReference>
<dbReference type="AlphaFoldDB" id="D3GHZ3"/>
<dbReference type="InterPro" id="IPR008602">
    <property type="entry name" value="Duffy-antigen-binding"/>
</dbReference>
<evidence type="ECO:0000259" key="1">
    <source>
        <dbReference type="Pfam" id="PF05424"/>
    </source>
</evidence>
<accession>D3GHZ3</accession>
<dbReference type="SUPFAM" id="SSF140924">
    <property type="entry name" value="Duffy binding domain-like"/>
    <property type="match status" value="1"/>
</dbReference>
<feature type="non-terminal residue" evidence="2">
    <location>
        <position position="121"/>
    </location>
</feature>
<dbReference type="GO" id="GO:0016020">
    <property type="term" value="C:membrane"/>
    <property type="evidence" value="ECO:0007669"/>
    <property type="project" value="InterPro"/>
</dbReference>
<organism evidence="2">
    <name type="scientific">Plasmodium falciparum</name>
    <name type="common">malaria parasite P. falciparum</name>
    <dbReference type="NCBI Taxonomy" id="5833"/>
    <lineage>
        <taxon>Eukaryota</taxon>
        <taxon>Sar</taxon>
        <taxon>Alveolata</taxon>
        <taxon>Apicomplexa</taxon>
        <taxon>Aconoidasida</taxon>
        <taxon>Haemosporida</taxon>
        <taxon>Plasmodiidae</taxon>
        <taxon>Plasmodium</taxon>
        <taxon>Plasmodium (Laverania)</taxon>
    </lineage>
</organism>
<dbReference type="Gene3D" id="1.20.1310.20">
    <property type="entry name" value="Duffy-antigen binding domain"/>
    <property type="match status" value="1"/>
</dbReference>
<feature type="non-terminal residue" evidence="2">
    <location>
        <position position="1"/>
    </location>
</feature>
<feature type="domain" description="Duffy-antigen binding" evidence="1">
    <location>
        <begin position="1"/>
        <end position="46"/>
    </location>
</feature>
<dbReference type="GO" id="GO:0046789">
    <property type="term" value="F:host cell surface receptor binding"/>
    <property type="evidence" value="ECO:0007669"/>
    <property type="project" value="InterPro"/>
</dbReference>
<reference evidence="2" key="1">
    <citation type="journal article" date="2009" name="Malar. J.">
        <title>Sequence variation of PfEMP1-DBLalpha in association with rosette formation in Plasmodium falciparum isolates causing severe and uncomplicated malaria.</title>
        <authorList>
            <person name="Horata N."/>
            <person name="Kalambaheti T."/>
            <person name="Craig A."/>
            <person name="Khusmith S."/>
        </authorList>
    </citation>
    <scope>NUCLEOTIDE SEQUENCE</scope>
</reference>
<name>D3GHZ3_PLAFA</name>
<protein>
    <submittedName>
        <fullName evidence="2">Erythrocyte membrane protein</fullName>
    </submittedName>
</protein>
<proteinExistence type="evidence at transcript level"/>
<dbReference type="InterPro" id="IPR042202">
    <property type="entry name" value="Duffy-ag-bd_sf"/>
</dbReference>